<dbReference type="GO" id="GO:0005524">
    <property type="term" value="F:ATP binding"/>
    <property type="evidence" value="ECO:0007669"/>
    <property type="project" value="UniProtKB-KW"/>
</dbReference>
<keyword evidence="2" id="KW-0067">ATP-binding</keyword>
<feature type="domain" description="Response regulatory" evidence="7">
    <location>
        <begin position="11"/>
        <end position="126"/>
    </location>
</feature>
<accession>A0A1V1P725</accession>
<feature type="modified residue" description="4-aspartylphosphate" evidence="5">
    <location>
        <position position="61"/>
    </location>
</feature>
<reference evidence="9" key="1">
    <citation type="submission" date="2012-11" db="EMBL/GenBank/DDBJ databases">
        <authorList>
            <person name="Lucero-Rivera Y.E."/>
            <person name="Tovar-Ramirez D."/>
        </authorList>
    </citation>
    <scope>NUCLEOTIDE SEQUENCE [LARGE SCALE GENOMIC DNA]</scope>
    <source>
        <strain evidence="9">Araruama</strain>
    </source>
</reference>
<dbReference type="PROSITE" id="PS50045">
    <property type="entry name" value="SIGMA54_INTERACT_4"/>
    <property type="match status" value="1"/>
</dbReference>
<comment type="caution">
    <text evidence="8">The sequence shown here is derived from an EMBL/GenBank/DDBJ whole genome shotgun (WGS) entry which is preliminary data.</text>
</comment>
<evidence type="ECO:0000313" key="8">
    <source>
        <dbReference type="EMBL" id="ETR70631.1"/>
    </source>
</evidence>
<dbReference type="GO" id="GO:0000160">
    <property type="term" value="P:phosphorelay signal transduction system"/>
    <property type="evidence" value="ECO:0007669"/>
    <property type="project" value="InterPro"/>
</dbReference>
<dbReference type="Pfam" id="PF00158">
    <property type="entry name" value="Sigma54_activat"/>
    <property type="match status" value="1"/>
</dbReference>
<dbReference type="PROSITE" id="PS00675">
    <property type="entry name" value="SIGMA54_INTERACT_1"/>
    <property type="match status" value="1"/>
</dbReference>
<dbReference type="EMBL" id="ATBP01000394">
    <property type="protein sequence ID" value="ETR70631.1"/>
    <property type="molecule type" value="Genomic_DNA"/>
</dbReference>
<dbReference type="InterPro" id="IPR003593">
    <property type="entry name" value="AAA+_ATPase"/>
</dbReference>
<keyword evidence="4" id="KW-0804">Transcription</keyword>
<dbReference type="InterPro" id="IPR027417">
    <property type="entry name" value="P-loop_NTPase"/>
</dbReference>
<keyword evidence="3" id="KW-0805">Transcription regulation</keyword>
<dbReference type="Gene3D" id="3.40.50.2300">
    <property type="match status" value="1"/>
</dbReference>
<evidence type="ECO:0000256" key="5">
    <source>
        <dbReference type="PROSITE-ProRule" id="PRU00169"/>
    </source>
</evidence>
<dbReference type="PROSITE" id="PS00688">
    <property type="entry name" value="SIGMA54_INTERACT_3"/>
    <property type="match status" value="1"/>
</dbReference>
<dbReference type="InterPro" id="IPR001789">
    <property type="entry name" value="Sig_transdc_resp-reg_receiver"/>
</dbReference>
<dbReference type="PANTHER" id="PTHR32071:SF13">
    <property type="entry name" value="RESPONSE REGULATOR HSFA"/>
    <property type="match status" value="1"/>
</dbReference>
<sequence>MKKDIITPRYPILIVDDEFSILMAIDTTLRMSGYNNIITCQDSTKVMQIIDENQVGIVLLDLNMPGEDGETLLSSLNRQYNNIPVIVVTGNIDLETAIRCMKSGALDYVVKPVKKDRLITAVGKALEFKELKEENYALKQHLLNNNLQYPEAFEGIITQDKKMLSIFQYLESIAKTSQPVLITGETGVGKELFARAVHVLSHLNGQFVAVNVAGLDDNVFSDTLFGHTKGAFTGAETTRKGLIEEATGGTLFLDEIGDLAINSQVKLLRLLQEKEYMPIGQDIHKKTDARVIVATNQNLWDLQKKGMFREDLIYRLITHQIHIPPLRERGADIQLLTDYFLKKAAKTLNKPNPTPPKEIYSLLKSYFFPGNVRELSAMIFDTVSIHKQGILSLNHLRAYMKKNQKISHEHMDDDVENVIFPKKLPTLKQMSQILVDEAMKRSNNIQSIAAGLLGISHQALNKRLKQQIVRL</sequence>
<dbReference type="InterPro" id="IPR002078">
    <property type="entry name" value="Sigma_54_int"/>
</dbReference>
<dbReference type="GO" id="GO:0006355">
    <property type="term" value="P:regulation of DNA-templated transcription"/>
    <property type="evidence" value="ECO:0007669"/>
    <property type="project" value="InterPro"/>
</dbReference>
<keyword evidence="1" id="KW-0547">Nucleotide-binding</keyword>
<keyword evidence="8" id="KW-0238">DNA-binding</keyword>
<proteinExistence type="predicted"/>
<dbReference type="Gene3D" id="1.10.8.60">
    <property type="match status" value="1"/>
</dbReference>
<dbReference type="Gene3D" id="3.40.50.300">
    <property type="entry name" value="P-loop containing nucleotide triphosphate hydrolases"/>
    <property type="match status" value="1"/>
</dbReference>
<dbReference type="InterPro" id="IPR058031">
    <property type="entry name" value="AAA_lid_NorR"/>
</dbReference>
<evidence type="ECO:0000313" key="9">
    <source>
        <dbReference type="Proteomes" id="UP000189670"/>
    </source>
</evidence>
<dbReference type="InterPro" id="IPR025944">
    <property type="entry name" value="Sigma_54_int_dom_CS"/>
</dbReference>
<dbReference type="Proteomes" id="UP000189670">
    <property type="component" value="Unassembled WGS sequence"/>
</dbReference>
<dbReference type="PANTHER" id="PTHR32071">
    <property type="entry name" value="TRANSCRIPTIONAL REGULATORY PROTEIN"/>
    <property type="match status" value="1"/>
</dbReference>
<gene>
    <name evidence="8" type="ORF">OMM_03099</name>
</gene>
<dbReference type="SMART" id="SM00382">
    <property type="entry name" value="AAA"/>
    <property type="match status" value="1"/>
</dbReference>
<dbReference type="PROSITE" id="PS50110">
    <property type="entry name" value="RESPONSE_REGULATORY"/>
    <property type="match status" value="1"/>
</dbReference>
<evidence type="ECO:0000256" key="2">
    <source>
        <dbReference type="ARBA" id="ARBA00022840"/>
    </source>
</evidence>
<dbReference type="FunFam" id="3.40.50.300:FF:000006">
    <property type="entry name" value="DNA-binding transcriptional regulator NtrC"/>
    <property type="match status" value="1"/>
</dbReference>
<name>A0A1V1P725_9BACT</name>
<evidence type="ECO:0000259" key="6">
    <source>
        <dbReference type="PROSITE" id="PS50045"/>
    </source>
</evidence>
<dbReference type="SUPFAM" id="SSF52540">
    <property type="entry name" value="P-loop containing nucleoside triphosphate hydrolases"/>
    <property type="match status" value="1"/>
</dbReference>
<dbReference type="AlphaFoldDB" id="A0A1V1P725"/>
<dbReference type="CDD" id="cd00009">
    <property type="entry name" value="AAA"/>
    <property type="match status" value="1"/>
</dbReference>
<evidence type="ECO:0000256" key="3">
    <source>
        <dbReference type="ARBA" id="ARBA00023015"/>
    </source>
</evidence>
<dbReference type="SMART" id="SM00448">
    <property type="entry name" value="REC"/>
    <property type="match status" value="1"/>
</dbReference>
<keyword evidence="5" id="KW-0597">Phosphoprotein</keyword>
<dbReference type="InterPro" id="IPR025662">
    <property type="entry name" value="Sigma_54_int_dom_ATP-bd_1"/>
</dbReference>
<dbReference type="Pfam" id="PF00072">
    <property type="entry name" value="Response_reg"/>
    <property type="match status" value="1"/>
</dbReference>
<dbReference type="Gene3D" id="1.10.10.60">
    <property type="entry name" value="Homeodomain-like"/>
    <property type="match status" value="1"/>
</dbReference>
<evidence type="ECO:0000259" key="7">
    <source>
        <dbReference type="PROSITE" id="PS50110"/>
    </source>
</evidence>
<organism evidence="8 9">
    <name type="scientific">Candidatus Magnetoglobus multicellularis str. Araruama</name>
    <dbReference type="NCBI Taxonomy" id="890399"/>
    <lineage>
        <taxon>Bacteria</taxon>
        <taxon>Pseudomonadati</taxon>
        <taxon>Thermodesulfobacteriota</taxon>
        <taxon>Desulfobacteria</taxon>
        <taxon>Desulfobacterales</taxon>
        <taxon>Desulfobacteraceae</taxon>
        <taxon>Candidatus Magnetoglobus</taxon>
    </lineage>
</organism>
<evidence type="ECO:0000256" key="1">
    <source>
        <dbReference type="ARBA" id="ARBA00022741"/>
    </source>
</evidence>
<dbReference type="GO" id="GO:0003677">
    <property type="term" value="F:DNA binding"/>
    <property type="evidence" value="ECO:0007669"/>
    <property type="project" value="UniProtKB-KW"/>
</dbReference>
<feature type="domain" description="Sigma-54 factor interaction" evidence="6">
    <location>
        <begin position="156"/>
        <end position="384"/>
    </location>
</feature>
<dbReference type="InterPro" id="IPR011006">
    <property type="entry name" value="CheY-like_superfamily"/>
</dbReference>
<evidence type="ECO:0000256" key="4">
    <source>
        <dbReference type="ARBA" id="ARBA00023163"/>
    </source>
</evidence>
<protein>
    <submittedName>
        <fullName evidence="8">Sigma-54 dependent DNA-binding response regulator</fullName>
    </submittedName>
</protein>
<dbReference type="Pfam" id="PF25601">
    <property type="entry name" value="AAA_lid_14"/>
    <property type="match status" value="1"/>
</dbReference>
<dbReference type="SUPFAM" id="SSF52172">
    <property type="entry name" value="CheY-like"/>
    <property type="match status" value="1"/>
</dbReference>